<organism evidence="1 2">
    <name type="scientific">Mycena metata</name>
    <dbReference type="NCBI Taxonomy" id="1033252"/>
    <lineage>
        <taxon>Eukaryota</taxon>
        <taxon>Fungi</taxon>
        <taxon>Dikarya</taxon>
        <taxon>Basidiomycota</taxon>
        <taxon>Agaricomycotina</taxon>
        <taxon>Agaricomycetes</taxon>
        <taxon>Agaricomycetidae</taxon>
        <taxon>Agaricales</taxon>
        <taxon>Marasmiineae</taxon>
        <taxon>Mycenaceae</taxon>
        <taxon>Mycena</taxon>
    </lineage>
</organism>
<name>A0AAD7IBU9_9AGAR</name>
<evidence type="ECO:0000313" key="1">
    <source>
        <dbReference type="EMBL" id="KAJ7739583.1"/>
    </source>
</evidence>
<accession>A0AAD7IBU9</accession>
<keyword evidence="2" id="KW-1185">Reference proteome</keyword>
<protein>
    <submittedName>
        <fullName evidence="1">Uncharacterized protein</fullName>
    </submittedName>
</protein>
<reference evidence="1" key="1">
    <citation type="submission" date="2023-03" db="EMBL/GenBank/DDBJ databases">
        <title>Massive genome expansion in bonnet fungi (Mycena s.s.) driven by repeated elements and novel gene families across ecological guilds.</title>
        <authorList>
            <consortium name="Lawrence Berkeley National Laboratory"/>
            <person name="Harder C.B."/>
            <person name="Miyauchi S."/>
            <person name="Viragh M."/>
            <person name="Kuo A."/>
            <person name="Thoen E."/>
            <person name="Andreopoulos B."/>
            <person name="Lu D."/>
            <person name="Skrede I."/>
            <person name="Drula E."/>
            <person name="Henrissat B."/>
            <person name="Morin E."/>
            <person name="Kohler A."/>
            <person name="Barry K."/>
            <person name="LaButti K."/>
            <person name="Morin E."/>
            <person name="Salamov A."/>
            <person name="Lipzen A."/>
            <person name="Mereny Z."/>
            <person name="Hegedus B."/>
            <person name="Baldrian P."/>
            <person name="Stursova M."/>
            <person name="Weitz H."/>
            <person name="Taylor A."/>
            <person name="Grigoriev I.V."/>
            <person name="Nagy L.G."/>
            <person name="Martin F."/>
            <person name="Kauserud H."/>
        </authorList>
    </citation>
    <scope>NUCLEOTIDE SEQUENCE</scope>
    <source>
        <strain evidence="1">CBHHK182m</strain>
    </source>
</reference>
<comment type="caution">
    <text evidence="1">The sequence shown here is derived from an EMBL/GenBank/DDBJ whole genome shotgun (WGS) entry which is preliminary data.</text>
</comment>
<proteinExistence type="predicted"/>
<sequence length="156" mass="17265">MEASSRSPPPVSLQALVFLFFPYVYGAYEFNYGGALWAPTGRPIVTFIQDALQQVGWDTSQSSKSGSIGFEVEPSVSRTQLRQLYSTCGRWPNVGTRTLSLLRESVCKLRPSMGLTVLQFVSSSSSNYDPQGFRSAIPCNPVERKNRLPSCAEPHH</sequence>
<gene>
    <name evidence="1" type="ORF">B0H16DRAFT_1694500</name>
</gene>
<dbReference type="Proteomes" id="UP001215598">
    <property type="component" value="Unassembled WGS sequence"/>
</dbReference>
<dbReference type="AlphaFoldDB" id="A0AAD7IBU9"/>
<evidence type="ECO:0000313" key="2">
    <source>
        <dbReference type="Proteomes" id="UP001215598"/>
    </source>
</evidence>
<dbReference type="EMBL" id="JARKIB010000106">
    <property type="protein sequence ID" value="KAJ7739583.1"/>
    <property type="molecule type" value="Genomic_DNA"/>
</dbReference>